<feature type="transmembrane region" description="Helical" evidence="1">
    <location>
        <begin position="120"/>
        <end position="139"/>
    </location>
</feature>
<dbReference type="Pfam" id="PF13188">
    <property type="entry name" value="PAS_8"/>
    <property type="match status" value="1"/>
</dbReference>
<feature type="transmembrane region" description="Helical" evidence="1">
    <location>
        <begin position="96"/>
        <end position="114"/>
    </location>
</feature>
<dbReference type="NCBIfam" id="TIGR00254">
    <property type="entry name" value="GGDEF"/>
    <property type="match status" value="1"/>
</dbReference>
<dbReference type="EMBL" id="JAVDXU010000006">
    <property type="protein sequence ID" value="MDR7272937.1"/>
    <property type="molecule type" value="Genomic_DNA"/>
</dbReference>
<keyword evidence="1" id="KW-0812">Transmembrane</keyword>
<dbReference type="PANTHER" id="PTHR44757:SF2">
    <property type="entry name" value="BIOFILM ARCHITECTURE MAINTENANCE PROTEIN MBAA"/>
    <property type="match status" value="1"/>
</dbReference>
<dbReference type="RefSeq" id="WP_310272783.1">
    <property type="nucleotide sequence ID" value="NZ_JAVDXU010000006.1"/>
</dbReference>
<dbReference type="PROSITE" id="PS50883">
    <property type="entry name" value="EAL"/>
    <property type="match status" value="1"/>
</dbReference>
<dbReference type="CDD" id="cd01948">
    <property type="entry name" value="EAL"/>
    <property type="match status" value="1"/>
</dbReference>
<dbReference type="InterPro" id="IPR000160">
    <property type="entry name" value="GGDEF_dom"/>
</dbReference>
<dbReference type="InterPro" id="IPR001633">
    <property type="entry name" value="EAL_dom"/>
</dbReference>
<dbReference type="InterPro" id="IPR035965">
    <property type="entry name" value="PAS-like_dom_sf"/>
</dbReference>
<feature type="domain" description="GGDEF" evidence="3">
    <location>
        <begin position="356"/>
        <end position="489"/>
    </location>
</feature>
<dbReference type="InterPro" id="IPR052155">
    <property type="entry name" value="Biofilm_reg_signaling"/>
</dbReference>
<proteinExistence type="predicted"/>
<comment type="caution">
    <text evidence="4">The sequence shown here is derived from an EMBL/GenBank/DDBJ whole genome shotgun (WGS) entry which is preliminary data.</text>
</comment>
<feature type="transmembrane region" description="Helical" evidence="1">
    <location>
        <begin position="35"/>
        <end position="54"/>
    </location>
</feature>
<feature type="transmembrane region" description="Helical" evidence="1">
    <location>
        <begin position="66"/>
        <end position="84"/>
    </location>
</feature>
<dbReference type="SMART" id="SM00091">
    <property type="entry name" value="PAS"/>
    <property type="match status" value="1"/>
</dbReference>
<dbReference type="Pfam" id="PF00990">
    <property type="entry name" value="GGDEF"/>
    <property type="match status" value="1"/>
</dbReference>
<evidence type="ECO:0000259" key="2">
    <source>
        <dbReference type="PROSITE" id="PS50883"/>
    </source>
</evidence>
<dbReference type="PROSITE" id="PS50887">
    <property type="entry name" value="GGDEF"/>
    <property type="match status" value="1"/>
</dbReference>
<dbReference type="Pfam" id="PF00563">
    <property type="entry name" value="EAL"/>
    <property type="match status" value="1"/>
</dbReference>
<sequence>MTGSLLISTSLIALLGVALLVLARLEPGHPHISDWGWSHVLLAVGLTLGIALVPADPESLHYKVQATAATAAIIASLALQLAGAARYRGRAWRWRVNAPIFLTLLGFILALALVQQRHAVVAAALILTGGAWLAAAWLWRDGATGERFVAACFAASGLVHLSGPLLDPLARSPITHILGTYVQAVLAMALILLSVRRAHHETQRVNSRLRQLYEQSMQGLLVVRDTRAVYANPAALAMFGFEQVEDIGPIGPMIASSDIEGARARYARLLEERSGQIPWEGERYRRDGSAIYLRGSSSYIEWEGGPALLVLILDDTERQRATEALRRQALHDELTDLPNRHAALARLAELTAPGSPGFALLSADLDRFQLVNESLGHETGDALLQAIAARLREALPPDALLARLGEDQFLLLQPGVEDDAAALLVGQRLLALMNLPFAVAHRALYVHLSVGIARFPAHGQNGAALLRAADIAMHQAKQQAGAAVVAFRPGMAAAAGGLLEIEQALASAIDREEFQLDYQPKFEAGAHRLAGFEALVRWQRPGRGRVSPADFIPAAERTGQIVPLGALILRQAAQQLRAWQQQGLAVMPVAVNVSPLQFEDTGFADWVLDLVRAHGVDPALIEVEITETAAMTHMDRVLPQLARLREAGVGVAFDDFGTGQSSLTLLRRLPITTLKLDRSMVDPLPEPSAGAVVQAACVVAEALGLAIVAEGVETEAQAAEVERLGCTHLQGWLLSRPLPPDAAAKLLSEPSVHPSGSSHPAATPG</sequence>
<dbReference type="NCBIfam" id="TIGR00229">
    <property type="entry name" value="sensory_box"/>
    <property type="match status" value="1"/>
</dbReference>
<dbReference type="InterPro" id="IPR043128">
    <property type="entry name" value="Rev_trsase/Diguanyl_cyclase"/>
</dbReference>
<dbReference type="InterPro" id="IPR000014">
    <property type="entry name" value="PAS"/>
</dbReference>
<organism evidence="4 5">
    <name type="scientific">Roseateles saccharophilus</name>
    <name type="common">Pseudomonas saccharophila</name>
    <dbReference type="NCBI Taxonomy" id="304"/>
    <lineage>
        <taxon>Bacteria</taxon>
        <taxon>Pseudomonadati</taxon>
        <taxon>Pseudomonadota</taxon>
        <taxon>Betaproteobacteria</taxon>
        <taxon>Burkholderiales</taxon>
        <taxon>Sphaerotilaceae</taxon>
        <taxon>Roseateles</taxon>
    </lineage>
</organism>
<evidence type="ECO:0000313" key="4">
    <source>
        <dbReference type="EMBL" id="MDR7272937.1"/>
    </source>
</evidence>
<protein>
    <submittedName>
        <fullName evidence="4">Diguanylate cyclase (GGDEF)-like protein/PAS domain S-box-containing protein</fullName>
    </submittedName>
</protein>
<dbReference type="Proteomes" id="UP001180453">
    <property type="component" value="Unassembled WGS sequence"/>
</dbReference>
<dbReference type="SUPFAM" id="SSF141868">
    <property type="entry name" value="EAL domain-like"/>
    <property type="match status" value="1"/>
</dbReference>
<feature type="transmembrane region" description="Helical" evidence="1">
    <location>
        <begin position="6"/>
        <end position="23"/>
    </location>
</feature>
<keyword evidence="1" id="KW-0472">Membrane</keyword>
<dbReference type="SMART" id="SM00267">
    <property type="entry name" value="GGDEF"/>
    <property type="match status" value="1"/>
</dbReference>
<dbReference type="Gene3D" id="3.30.450.20">
    <property type="entry name" value="PAS domain"/>
    <property type="match status" value="1"/>
</dbReference>
<dbReference type="CDD" id="cd01949">
    <property type="entry name" value="GGDEF"/>
    <property type="match status" value="1"/>
</dbReference>
<feature type="transmembrane region" description="Helical" evidence="1">
    <location>
        <begin position="148"/>
        <end position="166"/>
    </location>
</feature>
<evidence type="ECO:0000259" key="3">
    <source>
        <dbReference type="PROSITE" id="PS50887"/>
    </source>
</evidence>
<dbReference type="SUPFAM" id="SSF55073">
    <property type="entry name" value="Nucleotide cyclase"/>
    <property type="match status" value="1"/>
</dbReference>
<dbReference type="InterPro" id="IPR035919">
    <property type="entry name" value="EAL_sf"/>
</dbReference>
<dbReference type="SUPFAM" id="SSF55785">
    <property type="entry name" value="PYP-like sensor domain (PAS domain)"/>
    <property type="match status" value="1"/>
</dbReference>
<dbReference type="PANTHER" id="PTHR44757">
    <property type="entry name" value="DIGUANYLATE CYCLASE DGCP"/>
    <property type="match status" value="1"/>
</dbReference>
<dbReference type="Gene3D" id="3.20.20.450">
    <property type="entry name" value="EAL domain"/>
    <property type="match status" value="1"/>
</dbReference>
<dbReference type="CDD" id="cd00130">
    <property type="entry name" value="PAS"/>
    <property type="match status" value="1"/>
</dbReference>
<keyword evidence="5" id="KW-1185">Reference proteome</keyword>
<name>A0ABU1YVP5_ROSSA</name>
<feature type="domain" description="EAL" evidence="2">
    <location>
        <begin position="498"/>
        <end position="751"/>
    </location>
</feature>
<gene>
    <name evidence="4" type="ORF">J2X20_005622</name>
</gene>
<evidence type="ECO:0000313" key="5">
    <source>
        <dbReference type="Proteomes" id="UP001180453"/>
    </source>
</evidence>
<accession>A0ABU1YVP5</accession>
<reference evidence="4 5" key="1">
    <citation type="submission" date="2023-07" db="EMBL/GenBank/DDBJ databases">
        <title>Sorghum-associated microbial communities from plants grown in Nebraska, USA.</title>
        <authorList>
            <person name="Schachtman D."/>
        </authorList>
    </citation>
    <scope>NUCLEOTIDE SEQUENCE [LARGE SCALE GENOMIC DNA]</scope>
    <source>
        <strain evidence="4 5">BE314</strain>
    </source>
</reference>
<dbReference type="Gene3D" id="3.30.70.270">
    <property type="match status" value="1"/>
</dbReference>
<evidence type="ECO:0000256" key="1">
    <source>
        <dbReference type="SAM" id="Phobius"/>
    </source>
</evidence>
<dbReference type="InterPro" id="IPR029787">
    <property type="entry name" value="Nucleotide_cyclase"/>
</dbReference>
<dbReference type="SMART" id="SM00052">
    <property type="entry name" value="EAL"/>
    <property type="match status" value="1"/>
</dbReference>
<keyword evidence="1" id="KW-1133">Transmembrane helix</keyword>